<dbReference type="Pfam" id="PF07110">
    <property type="entry name" value="EthD"/>
    <property type="match status" value="1"/>
</dbReference>
<protein>
    <submittedName>
        <fullName evidence="2">EthD family reductase</fullName>
    </submittedName>
</protein>
<feature type="domain" description="EthD" evidence="1">
    <location>
        <begin position="19"/>
        <end position="89"/>
    </location>
</feature>
<dbReference type="GO" id="GO:0016491">
    <property type="term" value="F:oxidoreductase activity"/>
    <property type="evidence" value="ECO:0007669"/>
    <property type="project" value="InterPro"/>
</dbReference>
<dbReference type="Gene3D" id="3.30.70.100">
    <property type="match status" value="1"/>
</dbReference>
<dbReference type="EMBL" id="CP061035">
    <property type="protein sequence ID" value="QQV77533.1"/>
    <property type="molecule type" value="Genomic_DNA"/>
</dbReference>
<dbReference type="InterPro" id="IPR009799">
    <property type="entry name" value="EthD_dom"/>
</dbReference>
<organism evidence="2 3">
    <name type="scientific">Sphingomonas aliaeris</name>
    <dbReference type="NCBI Taxonomy" id="2759526"/>
    <lineage>
        <taxon>Bacteria</taxon>
        <taxon>Pseudomonadati</taxon>
        <taxon>Pseudomonadota</taxon>
        <taxon>Alphaproteobacteria</taxon>
        <taxon>Sphingomonadales</taxon>
        <taxon>Sphingomonadaceae</taxon>
        <taxon>Sphingomonas</taxon>
    </lineage>
</organism>
<dbReference type="SUPFAM" id="SSF54909">
    <property type="entry name" value="Dimeric alpha+beta barrel"/>
    <property type="match status" value="1"/>
</dbReference>
<keyword evidence="3" id="KW-1185">Reference proteome</keyword>
<gene>
    <name evidence="2" type="ORF">H5J25_01600</name>
</gene>
<proteinExistence type="predicted"/>
<evidence type="ECO:0000259" key="1">
    <source>
        <dbReference type="Pfam" id="PF07110"/>
    </source>
</evidence>
<dbReference type="Proteomes" id="UP000595894">
    <property type="component" value="Chromosome"/>
</dbReference>
<name>A0A974S4F7_9SPHN</name>
<dbReference type="InterPro" id="IPR011008">
    <property type="entry name" value="Dimeric_a/b-barrel"/>
</dbReference>
<dbReference type="NCBIfam" id="TIGR02118">
    <property type="entry name" value="EthD family reductase"/>
    <property type="match status" value="1"/>
</dbReference>
<evidence type="ECO:0000313" key="2">
    <source>
        <dbReference type="EMBL" id="QQV77533.1"/>
    </source>
</evidence>
<reference evidence="3" key="1">
    <citation type="submission" date="2020-09" db="EMBL/GenBank/DDBJ databases">
        <title>Sphingomonas sp., a new species isolated from pork steak.</title>
        <authorList>
            <person name="Heidler von Heilborn D."/>
        </authorList>
    </citation>
    <scope>NUCLEOTIDE SEQUENCE [LARGE SCALE GENOMIC DNA]</scope>
</reference>
<dbReference type="PANTHER" id="PTHR40260:SF2">
    <property type="entry name" value="BLR8190 PROTEIN"/>
    <property type="match status" value="1"/>
</dbReference>
<dbReference type="AlphaFoldDB" id="A0A974S4F7"/>
<dbReference type="RefSeq" id="WP_202094064.1">
    <property type="nucleotide sequence ID" value="NZ_CP061035.1"/>
</dbReference>
<accession>A0A974S4F7</accession>
<sequence>MTTFVVTYPVQDGAKFDADYYVATHIPLVREKWSRHGLTTATALIPDQPEPPYAAVAVLEFADGAALDAALGSAEAGEVFGDVRNFTDLAPVGVRCEAK</sequence>
<dbReference type="KEGG" id="sari:H5J25_01600"/>
<evidence type="ECO:0000313" key="3">
    <source>
        <dbReference type="Proteomes" id="UP000595894"/>
    </source>
</evidence>
<dbReference type="PANTHER" id="PTHR40260">
    <property type="entry name" value="BLR8190 PROTEIN"/>
    <property type="match status" value="1"/>
</dbReference>